<sequence length="122" mass="14359">MDTEKKRYYISVSHHLIQDVPHDSAEFEVMMTEAEMSKLKDKLEDLNQEDENTFKRAFIPFKSADHDEAPQGYNDKLIDVYAYLYEIGDEHTKRTIEGMNILGKMQHTDYNNEGYDDSPFNK</sequence>
<feature type="coiled-coil region" evidence="1">
    <location>
        <begin position="29"/>
        <end position="56"/>
    </location>
</feature>
<comment type="caution">
    <text evidence="2">The sequence shown here is derived from an EMBL/GenBank/DDBJ whole genome shotgun (WGS) entry which is preliminary data.</text>
</comment>
<keyword evidence="3" id="KW-1185">Reference proteome</keyword>
<accession>A0A919XPB9</accession>
<dbReference type="EMBL" id="BORQ01000010">
    <property type="protein sequence ID" value="GIO34455.1"/>
    <property type="molecule type" value="Genomic_DNA"/>
</dbReference>
<dbReference type="Proteomes" id="UP000679779">
    <property type="component" value="Unassembled WGS sequence"/>
</dbReference>
<evidence type="ECO:0008006" key="4">
    <source>
        <dbReference type="Google" id="ProtNLM"/>
    </source>
</evidence>
<reference evidence="2" key="1">
    <citation type="submission" date="2021-03" db="EMBL/GenBank/DDBJ databases">
        <title>Antimicrobial resistance genes in bacteria isolated from Japanese honey, and their potential for conferring macrolide and lincosamide resistance in the American foulbrood pathogen Paenibacillus larvae.</title>
        <authorList>
            <person name="Okamoto M."/>
            <person name="Kumagai M."/>
            <person name="Kanamori H."/>
            <person name="Takamatsu D."/>
        </authorList>
    </citation>
    <scope>NUCLEOTIDE SEQUENCE</scope>
    <source>
        <strain evidence="2">J2TS6</strain>
    </source>
</reference>
<organism evidence="2 3">
    <name type="scientific">Paenibacillus albilobatus</name>
    <dbReference type="NCBI Taxonomy" id="2716884"/>
    <lineage>
        <taxon>Bacteria</taxon>
        <taxon>Bacillati</taxon>
        <taxon>Bacillota</taxon>
        <taxon>Bacilli</taxon>
        <taxon>Bacillales</taxon>
        <taxon>Paenibacillaceae</taxon>
        <taxon>Paenibacillus</taxon>
    </lineage>
</organism>
<evidence type="ECO:0000256" key="1">
    <source>
        <dbReference type="SAM" id="Coils"/>
    </source>
</evidence>
<protein>
    <recommendedName>
        <fullName evidence="4">Hydrolase</fullName>
    </recommendedName>
</protein>
<dbReference type="RefSeq" id="WP_160043968.1">
    <property type="nucleotide sequence ID" value="NZ_BORQ01000010.1"/>
</dbReference>
<evidence type="ECO:0000313" key="2">
    <source>
        <dbReference type="EMBL" id="GIO34455.1"/>
    </source>
</evidence>
<dbReference type="AlphaFoldDB" id="A0A919XPB9"/>
<proteinExistence type="predicted"/>
<evidence type="ECO:0000313" key="3">
    <source>
        <dbReference type="Proteomes" id="UP000679779"/>
    </source>
</evidence>
<keyword evidence="1" id="KW-0175">Coiled coil</keyword>
<gene>
    <name evidence="2" type="ORF">J2TS6_55960</name>
</gene>
<name>A0A919XPB9_9BACL</name>